<organism evidence="2 3">
    <name type="scientific">Xanthomonas pisi</name>
    <dbReference type="NCBI Taxonomy" id="56457"/>
    <lineage>
        <taxon>Bacteria</taxon>
        <taxon>Pseudomonadati</taxon>
        <taxon>Pseudomonadota</taxon>
        <taxon>Gammaproteobacteria</taxon>
        <taxon>Lysobacterales</taxon>
        <taxon>Lysobacteraceae</taxon>
        <taxon>Xanthomonas</taxon>
    </lineage>
</organism>
<dbReference type="Proteomes" id="UP000238191">
    <property type="component" value="Unassembled WGS sequence"/>
</dbReference>
<gene>
    <name evidence="2" type="ORF">XpiCFBP4643_07445</name>
</gene>
<feature type="region of interest" description="Disordered" evidence="1">
    <location>
        <begin position="84"/>
        <end position="120"/>
    </location>
</feature>
<feature type="compositionally biased region" description="Basic and acidic residues" evidence="1">
    <location>
        <begin position="84"/>
        <end position="98"/>
    </location>
</feature>
<name>A0A2S7D4S1_9XANT</name>
<comment type="caution">
    <text evidence="2">The sequence shown here is derived from an EMBL/GenBank/DDBJ whole genome shotgun (WGS) entry which is preliminary data.</text>
</comment>
<reference evidence="3" key="1">
    <citation type="submission" date="2016-08" db="EMBL/GenBank/DDBJ databases">
        <authorList>
            <person name="Merda D."/>
            <person name="Briand M."/>
            <person name="Taghouti G."/>
            <person name="Carrere S."/>
            <person name="Gouzy J."/>
            <person name="Portier P."/>
            <person name="Jacques M.-A."/>
            <person name="Fischer-Le Saux M."/>
        </authorList>
    </citation>
    <scope>NUCLEOTIDE SEQUENCE [LARGE SCALE GENOMIC DNA]</scope>
    <source>
        <strain evidence="3">CFBP4643</strain>
    </source>
</reference>
<evidence type="ECO:0000313" key="2">
    <source>
        <dbReference type="EMBL" id="PPU68831.1"/>
    </source>
</evidence>
<dbReference type="AlphaFoldDB" id="A0A2S7D4S1"/>
<evidence type="ECO:0000256" key="1">
    <source>
        <dbReference type="SAM" id="MobiDB-lite"/>
    </source>
</evidence>
<dbReference type="RefSeq" id="WP_046962794.1">
    <property type="nucleotide sequence ID" value="NZ_MDEI01000005.1"/>
</dbReference>
<dbReference type="EMBL" id="MDEI01000005">
    <property type="protein sequence ID" value="PPU68831.1"/>
    <property type="molecule type" value="Genomic_DNA"/>
</dbReference>
<evidence type="ECO:0000313" key="3">
    <source>
        <dbReference type="Proteomes" id="UP000238191"/>
    </source>
</evidence>
<protein>
    <submittedName>
        <fullName evidence="2">Uncharacterized protein</fullName>
    </submittedName>
</protein>
<keyword evidence="3" id="KW-1185">Reference proteome</keyword>
<sequence>MSHLNQWIQSMTPKALTPHGVIYPAGNETYHAIRSINEFGEFAHAAAYASQLMADGKAQFPDEALMQASAELRRIRYAKEGYAPHKKARDGLKKHADSLDTVSNRRVFPANQALKKESEE</sequence>
<proteinExistence type="predicted"/>
<accession>A0A2S7D4S1</accession>